<proteinExistence type="inferred from homology"/>
<feature type="transmembrane region" description="Helical" evidence="15">
    <location>
        <begin position="98"/>
        <end position="125"/>
    </location>
</feature>
<comment type="similarity">
    <text evidence="2">Belongs to the ferric reductase (FRE) family.</text>
</comment>
<dbReference type="InterPro" id="IPR039261">
    <property type="entry name" value="FNR_nucleotide-bd"/>
</dbReference>
<dbReference type="Pfam" id="PF08022">
    <property type="entry name" value="FAD_binding_8"/>
    <property type="match status" value="1"/>
</dbReference>
<dbReference type="PANTHER" id="PTHR32361">
    <property type="entry name" value="FERRIC/CUPRIC REDUCTASE TRANSMEMBRANE COMPONENT"/>
    <property type="match status" value="1"/>
</dbReference>
<dbReference type="InterPro" id="IPR017938">
    <property type="entry name" value="Riboflavin_synthase-like_b-brl"/>
</dbReference>
<evidence type="ECO:0000256" key="15">
    <source>
        <dbReference type="SAM" id="Phobius"/>
    </source>
</evidence>
<dbReference type="CDD" id="cd06186">
    <property type="entry name" value="NOX_Duox_like_FAD_NADP"/>
    <property type="match status" value="1"/>
</dbReference>
<evidence type="ECO:0000256" key="2">
    <source>
        <dbReference type="ARBA" id="ARBA00006278"/>
    </source>
</evidence>
<dbReference type="PROSITE" id="PS51384">
    <property type="entry name" value="FAD_FR"/>
    <property type="match status" value="1"/>
</dbReference>
<feature type="domain" description="FAD-binding FR-type" evidence="16">
    <location>
        <begin position="314"/>
        <end position="417"/>
    </location>
</feature>
<dbReference type="InterPro" id="IPR013130">
    <property type="entry name" value="Fe3_Rdtase_TM_dom"/>
</dbReference>
<evidence type="ECO:0000313" key="17">
    <source>
        <dbReference type="EMBL" id="KAF2458082.1"/>
    </source>
</evidence>
<evidence type="ECO:0000256" key="3">
    <source>
        <dbReference type="ARBA" id="ARBA00012668"/>
    </source>
</evidence>
<keyword evidence="10" id="KW-0406">Ion transport</keyword>
<organism evidence="17 18">
    <name type="scientific">Lineolata rhizophorae</name>
    <dbReference type="NCBI Taxonomy" id="578093"/>
    <lineage>
        <taxon>Eukaryota</taxon>
        <taxon>Fungi</taxon>
        <taxon>Dikarya</taxon>
        <taxon>Ascomycota</taxon>
        <taxon>Pezizomycotina</taxon>
        <taxon>Dothideomycetes</taxon>
        <taxon>Dothideomycetes incertae sedis</taxon>
        <taxon>Lineolatales</taxon>
        <taxon>Lineolataceae</taxon>
        <taxon>Lineolata</taxon>
    </lineage>
</organism>
<dbReference type="GO" id="GO:0005886">
    <property type="term" value="C:plasma membrane"/>
    <property type="evidence" value="ECO:0007669"/>
    <property type="project" value="UniProtKB-SubCell"/>
</dbReference>
<protein>
    <recommendedName>
        <fullName evidence="3">ferric-chelate reductase (NADPH)</fullName>
        <ecNumber evidence="3">1.16.1.9</ecNumber>
    </recommendedName>
</protein>
<keyword evidence="18" id="KW-1185">Reference proteome</keyword>
<feature type="region of interest" description="Disordered" evidence="14">
    <location>
        <begin position="451"/>
        <end position="471"/>
    </location>
</feature>
<feature type="transmembrane region" description="Helical" evidence="15">
    <location>
        <begin position="137"/>
        <end position="158"/>
    </location>
</feature>
<feature type="transmembrane region" description="Helical" evidence="15">
    <location>
        <begin position="25"/>
        <end position="48"/>
    </location>
</feature>
<evidence type="ECO:0000256" key="8">
    <source>
        <dbReference type="ARBA" id="ARBA00022989"/>
    </source>
</evidence>
<gene>
    <name evidence="17" type="ORF">BDY21DRAFT_284422</name>
</gene>
<keyword evidence="8 15" id="KW-1133">Transmembrane helix</keyword>
<dbReference type="GO" id="GO:0015677">
    <property type="term" value="P:copper ion import"/>
    <property type="evidence" value="ECO:0007669"/>
    <property type="project" value="TreeGrafter"/>
</dbReference>
<reference evidence="17" key="1">
    <citation type="journal article" date="2020" name="Stud. Mycol.">
        <title>101 Dothideomycetes genomes: a test case for predicting lifestyles and emergence of pathogens.</title>
        <authorList>
            <person name="Haridas S."/>
            <person name="Albert R."/>
            <person name="Binder M."/>
            <person name="Bloem J."/>
            <person name="Labutti K."/>
            <person name="Salamov A."/>
            <person name="Andreopoulos B."/>
            <person name="Baker S."/>
            <person name="Barry K."/>
            <person name="Bills G."/>
            <person name="Bluhm B."/>
            <person name="Cannon C."/>
            <person name="Castanera R."/>
            <person name="Culley D."/>
            <person name="Daum C."/>
            <person name="Ezra D."/>
            <person name="Gonzalez J."/>
            <person name="Henrissat B."/>
            <person name="Kuo A."/>
            <person name="Liang C."/>
            <person name="Lipzen A."/>
            <person name="Lutzoni F."/>
            <person name="Magnuson J."/>
            <person name="Mondo S."/>
            <person name="Nolan M."/>
            <person name="Ohm R."/>
            <person name="Pangilinan J."/>
            <person name="Park H.-J."/>
            <person name="Ramirez L."/>
            <person name="Alfaro M."/>
            <person name="Sun H."/>
            <person name="Tritt A."/>
            <person name="Yoshinaga Y."/>
            <person name="Zwiers L.-H."/>
            <person name="Turgeon B."/>
            <person name="Goodwin S."/>
            <person name="Spatafora J."/>
            <person name="Crous P."/>
            <person name="Grigoriev I."/>
        </authorList>
    </citation>
    <scope>NUCLEOTIDE SEQUENCE</scope>
    <source>
        <strain evidence="17">ATCC 16933</strain>
    </source>
</reference>
<feature type="transmembrane region" description="Helical" evidence="15">
    <location>
        <begin position="179"/>
        <end position="199"/>
    </location>
</feature>
<dbReference type="SUPFAM" id="SSF63380">
    <property type="entry name" value="Riboflavin synthase domain-like"/>
    <property type="match status" value="1"/>
</dbReference>
<evidence type="ECO:0000256" key="11">
    <source>
        <dbReference type="ARBA" id="ARBA00023136"/>
    </source>
</evidence>
<name>A0A6A6P2X7_9PEZI</name>
<feature type="transmembrane region" description="Helical" evidence="15">
    <location>
        <begin position="245"/>
        <end position="265"/>
    </location>
</feature>
<evidence type="ECO:0000256" key="7">
    <source>
        <dbReference type="ARBA" id="ARBA00022982"/>
    </source>
</evidence>
<dbReference type="EMBL" id="MU001678">
    <property type="protein sequence ID" value="KAF2458082.1"/>
    <property type="molecule type" value="Genomic_DNA"/>
</dbReference>
<dbReference type="Proteomes" id="UP000799766">
    <property type="component" value="Unassembled WGS sequence"/>
</dbReference>
<dbReference type="Pfam" id="PF01794">
    <property type="entry name" value="Ferric_reduct"/>
    <property type="match status" value="1"/>
</dbReference>
<evidence type="ECO:0000256" key="14">
    <source>
        <dbReference type="SAM" id="MobiDB-lite"/>
    </source>
</evidence>
<accession>A0A6A6P2X7</accession>
<dbReference type="InterPro" id="IPR051410">
    <property type="entry name" value="Ferric/Cupric_Reductase"/>
</dbReference>
<evidence type="ECO:0000256" key="12">
    <source>
        <dbReference type="ARBA" id="ARBA00023180"/>
    </source>
</evidence>
<dbReference type="InterPro" id="IPR013112">
    <property type="entry name" value="FAD-bd_8"/>
</dbReference>
<comment type="catalytic activity">
    <reaction evidence="13">
        <text>2 a Fe(II)-siderophore + NADP(+) + H(+) = 2 a Fe(III)-siderophore + NADPH</text>
        <dbReference type="Rhea" id="RHEA:28795"/>
        <dbReference type="Rhea" id="RHEA-COMP:11342"/>
        <dbReference type="Rhea" id="RHEA-COMP:11344"/>
        <dbReference type="ChEBI" id="CHEBI:15378"/>
        <dbReference type="ChEBI" id="CHEBI:29033"/>
        <dbReference type="ChEBI" id="CHEBI:29034"/>
        <dbReference type="ChEBI" id="CHEBI:57783"/>
        <dbReference type="ChEBI" id="CHEBI:58349"/>
        <dbReference type="EC" id="1.16.1.9"/>
    </reaction>
</comment>
<evidence type="ECO:0000313" key="18">
    <source>
        <dbReference type="Proteomes" id="UP000799766"/>
    </source>
</evidence>
<dbReference type="OrthoDB" id="3944240at2759"/>
<dbReference type="SFLD" id="SFLDG01168">
    <property type="entry name" value="Ferric_reductase_subgroup_(FRE"/>
    <property type="match status" value="1"/>
</dbReference>
<evidence type="ECO:0000259" key="16">
    <source>
        <dbReference type="PROSITE" id="PS51384"/>
    </source>
</evidence>
<evidence type="ECO:0000256" key="5">
    <source>
        <dbReference type="ARBA" id="ARBA00022475"/>
    </source>
</evidence>
<comment type="subcellular location">
    <subcellularLocation>
        <location evidence="1">Cell membrane</location>
        <topology evidence="1">Multi-pass membrane protein</topology>
    </subcellularLocation>
</comment>
<dbReference type="InterPro" id="IPR017927">
    <property type="entry name" value="FAD-bd_FR_type"/>
</dbReference>
<keyword evidence="12" id="KW-0325">Glycoprotein</keyword>
<dbReference type="EC" id="1.16.1.9" evidence="3"/>
<dbReference type="GO" id="GO:0006826">
    <property type="term" value="P:iron ion transport"/>
    <property type="evidence" value="ECO:0007669"/>
    <property type="project" value="TreeGrafter"/>
</dbReference>
<dbReference type="PANTHER" id="PTHR32361:SF9">
    <property type="entry name" value="FERRIC REDUCTASE TRANSMEMBRANE COMPONENT 3-RELATED"/>
    <property type="match status" value="1"/>
</dbReference>
<keyword evidence="4" id="KW-0813">Transport</keyword>
<evidence type="ECO:0000256" key="4">
    <source>
        <dbReference type="ARBA" id="ARBA00022448"/>
    </source>
</evidence>
<dbReference type="InterPro" id="IPR013121">
    <property type="entry name" value="Fe_red_NAD-bd_6"/>
</dbReference>
<evidence type="ECO:0000256" key="13">
    <source>
        <dbReference type="ARBA" id="ARBA00048483"/>
    </source>
</evidence>
<sequence>MSGGGMSMGSMSMGGLPSNFTFQRMYWAVVGTAVGIAFVVNVAQYALFRQRIHAARRGDPTPAKPKSIPAVFFATLTALAREASHAAPPPLRLGGRRLAIAFPTVGATALVLGNAVVLVVLSLYGLDTASLRAREDVAFRAGFVSVAQLPLVFLLAGRNSVPGWLAGSSHERLNGLHRWSARCLLLTATLHMGYWVGAWAPYDYVGRKVAGDPITQRGFAAWAVLVWIALSGAGWLPLRRRWYEVFVVQHVASFVALVALVYLHTPAEVHGYIWACVAIFFFDRVLRAARFLGANLAVLHPRRRRRRSGGGGGAGALWACEAELAPLAGGATRLTVRDPPIGTWRPGQHVFLACHGVAPLQSHPFTVASLPEDGAMEFVVKAERGGTRRFFRHASGGGKQGTRSVAIEGPYGGAIRPLRQFDSVVLFAGSSGATFTVPLLRDLVSRWRKAAAARRPSPSSPPPASGSTSRLRRVLSAIDARGDDADGATVTRYVRFVWVVKSRGQLGWFAAQLSATVAEAERISRASGSDSSSSGGGGGGGVGGFQVRVHASVYVTCDETLAAEHGSLLAGLPAAAKRRRTVGEGDVRGDVDAIANAAAPVCTCSGGDATVSSGAKAAPWPSQPSAHDDDAAAAAAKQPPAATTTTTTTMADAALPPGLLVHPSIALLGGRPRVRDVVRRVLERARGESAVVVCGPAGLAADVRAAVVGLSDERAVHKGTGAQGVYLHVEGFGY</sequence>
<dbReference type="SFLD" id="SFLDS00052">
    <property type="entry name" value="Ferric_Reductase_Domain"/>
    <property type="match status" value="1"/>
</dbReference>
<keyword evidence="11 15" id="KW-0472">Membrane</keyword>
<dbReference type="Gene3D" id="2.40.30.10">
    <property type="entry name" value="Translation factors"/>
    <property type="match status" value="1"/>
</dbReference>
<evidence type="ECO:0000256" key="9">
    <source>
        <dbReference type="ARBA" id="ARBA00023002"/>
    </source>
</evidence>
<dbReference type="Gene3D" id="3.40.50.80">
    <property type="entry name" value="Nucleotide-binding domain of ferredoxin-NADP reductase (FNR) module"/>
    <property type="match status" value="1"/>
</dbReference>
<keyword evidence="5" id="KW-1003">Cell membrane</keyword>
<feature type="region of interest" description="Disordered" evidence="14">
    <location>
        <begin position="612"/>
        <end position="647"/>
    </location>
</feature>
<feature type="transmembrane region" description="Helical" evidence="15">
    <location>
        <begin position="219"/>
        <end position="238"/>
    </location>
</feature>
<evidence type="ECO:0000256" key="1">
    <source>
        <dbReference type="ARBA" id="ARBA00004651"/>
    </source>
</evidence>
<dbReference type="GO" id="GO:0052851">
    <property type="term" value="F:ferric-chelate reductase (NADPH) activity"/>
    <property type="evidence" value="ECO:0007669"/>
    <property type="project" value="UniProtKB-EC"/>
</dbReference>
<evidence type="ECO:0000256" key="10">
    <source>
        <dbReference type="ARBA" id="ARBA00023065"/>
    </source>
</evidence>
<keyword evidence="7" id="KW-0249">Electron transport</keyword>
<keyword evidence="9" id="KW-0560">Oxidoreductase</keyword>
<dbReference type="GO" id="GO:0006879">
    <property type="term" value="P:intracellular iron ion homeostasis"/>
    <property type="evidence" value="ECO:0007669"/>
    <property type="project" value="TreeGrafter"/>
</dbReference>
<evidence type="ECO:0000256" key="6">
    <source>
        <dbReference type="ARBA" id="ARBA00022692"/>
    </source>
</evidence>
<dbReference type="AlphaFoldDB" id="A0A6A6P2X7"/>
<dbReference type="Pfam" id="PF08030">
    <property type="entry name" value="NAD_binding_6"/>
    <property type="match status" value="1"/>
</dbReference>
<feature type="compositionally biased region" description="Low complexity" evidence="14">
    <location>
        <begin position="632"/>
        <end position="647"/>
    </location>
</feature>
<keyword evidence="6 15" id="KW-0812">Transmembrane</keyword>